<dbReference type="Proteomes" id="UP001589609">
    <property type="component" value="Unassembled WGS sequence"/>
</dbReference>
<dbReference type="EMBL" id="JBHMAF010000020">
    <property type="protein sequence ID" value="MFB9758019.1"/>
    <property type="molecule type" value="Genomic_DNA"/>
</dbReference>
<gene>
    <name evidence="2" type="ORF">ACFFMS_05630</name>
</gene>
<name>A0ABV5WBR2_9BACI</name>
<protein>
    <recommendedName>
        <fullName evidence="4">DUF2357 domain-containing protein</fullName>
    </recommendedName>
</protein>
<keyword evidence="3" id="KW-1185">Reference proteome</keyword>
<accession>A0ABV5WBR2</accession>
<dbReference type="RefSeq" id="WP_379948262.1">
    <property type="nucleotide sequence ID" value="NZ_JBHMAF010000020.1"/>
</dbReference>
<reference evidence="2 3" key="1">
    <citation type="submission" date="2024-09" db="EMBL/GenBank/DDBJ databases">
        <authorList>
            <person name="Sun Q."/>
            <person name="Mori K."/>
        </authorList>
    </citation>
    <scope>NUCLEOTIDE SEQUENCE [LARGE SCALE GENOMIC DNA]</scope>
    <source>
        <strain evidence="2 3">JCM 11201</strain>
    </source>
</reference>
<evidence type="ECO:0000313" key="3">
    <source>
        <dbReference type="Proteomes" id="UP001589609"/>
    </source>
</evidence>
<comment type="caution">
    <text evidence="2">The sequence shown here is derived from an EMBL/GenBank/DDBJ whole genome shotgun (WGS) entry which is preliminary data.</text>
</comment>
<evidence type="ECO:0000313" key="2">
    <source>
        <dbReference type="EMBL" id="MFB9758019.1"/>
    </source>
</evidence>
<keyword evidence="1" id="KW-0175">Coiled coil</keyword>
<evidence type="ECO:0000256" key="1">
    <source>
        <dbReference type="SAM" id="Coils"/>
    </source>
</evidence>
<organism evidence="2 3">
    <name type="scientific">Ectobacillus funiculus</name>
    <dbReference type="NCBI Taxonomy" id="137993"/>
    <lineage>
        <taxon>Bacteria</taxon>
        <taxon>Bacillati</taxon>
        <taxon>Bacillota</taxon>
        <taxon>Bacilli</taxon>
        <taxon>Bacillales</taxon>
        <taxon>Bacillaceae</taxon>
        <taxon>Ectobacillus</taxon>
    </lineage>
</organism>
<evidence type="ECO:0008006" key="4">
    <source>
        <dbReference type="Google" id="ProtNLM"/>
    </source>
</evidence>
<feature type="coiled-coil region" evidence="1">
    <location>
        <begin position="271"/>
        <end position="301"/>
    </location>
</feature>
<proteinExistence type="predicted"/>
<sequence>MGMFDSGTDIIDSGEKLSFVLQLMVGGGEKGDVIFLDRLCESPRFISQCIYDVQELKPIRLSIQNSTEKVTFTWNKVYEGKKGEKEWKYELGPEKATVLIYEHGKTDYLYPWRCGMYHFEVMAAEACYYGAFRITPKNFSNDGMQLIQEKVMSIVSSLIVDRGHYKKTFSSFAELEDHSYMQTIRWLSQHTVRVKQLCAQIEHEVQYGKGYRTEQRIRKQTKHTARKNALLAERGAMKSCNVRFFEDYNSASNRYMKRKLKEFEQLIYQLLRFLNDHLDKLERLEESSKREKQAIQTILQTIEKNGSVTDRDKQKYRNMNLLKDTDLRKALMKRQEYKVLHEIVRGMHRDLSAFLHSRFWGSISDEGNVRLPNTLTPPRRQLLKILETSYRKSSTHMNEPAFLFVHKPTFLIYEYYSYFAVISILEEIGFRPIAPVREQIQSYFYLDGLQDGTTVVLERGDAALHIVFNELIETHPIVALSKGSHFYNGEDTKKPDIRIDYYRTDHGIKRYQSSVIVEVKYSPMYNIFQPVGNTKATEQMYKYWSIKYVEEQNGKRIFQRRAIYEVVCVYPGSQVHAKKIEAGCGVFLQFYPHKTKQRGEFLVGKGECIRLFREWLQL</sequence>